<dbReference type="GO" id="GO:0004553">
    <property type="term" value="F:hydrolase activity, hydrolyzing O-glycosyl compounds"/>
    <property type="evidence" value="ECO:0007669"/>
    <property type="project" value="InterPro"/>
</dbReference>
<dbReference type="InterPro" id="IPR013320">
    <property type="entry name" value="ConA-like_dom_sf"/>
</dbReference>
<evidence type="ECO:0000256" key="2">
    <source>
        <dbReference type="SAM" id="SignalP"/>
    </source>
</evidence>
<dbReference type="SUPFAM" id="SSF49899">
    <property type="entry name" value="Concanavalin A-like lectins/glucanases"/>
    <property type="match status" value="1"/>
</dbReference>
<dbReference type="GO" id="GO:0005975">
    <property type="term" value="P:carbohydrate metabolic process"/>
    <property type="evidence" value="ECO:0007669"/>
    <property type="project" value="InterPro"/>
</dbReference>
<evidence type="ECO:0000256" key="1">
    <source>
        <dbReference type="ARBA" id="ARBA00006865"/>
    </source>
</evidence>
<comment type="similarity">
    <text evidence="1">Belongs to the glycosyl hydrolase 16 family.</text>
</comment>
<keyword evidence="2" id="KW-0732">Signal</keyword>
<reference evidence="4" key="1">
    <citation type="submission" date="2024-07" db="EMBL/GenBank/DDBJ databases">
        <authorList>
            <person name="Li X.-J."/>
            <person name="Wang X."/>
        </authorList>
    </citation>
    <scope>NUCLEOTIDE SEQUENCE</scope>
    <source>
        <strain evidence="4">HSP-342</strain>
    </source>
</reference>
<protein>
    <submittedName>
        <fullName evidence="4">Family 16 glycosylhydrolase</fullName>
    </submittedName>
</protein>
<dbReference type="Gene3D" id="2.60.120.200">
    <property type="match status" value="1"/>
</dbReference>
<feature type="signal peptide" evidence="2">
    <location>
        <begin position="1"/>
        <end position="20"/>
    </location>
</feature>
<feature type="domain" description="GH16" evidence="3">
    <location>
        <begin position="77"/>
        <end position="342"/>
    </location>
</feature>
<dbReference type="PANTHER" id="PTHR10963:SF55">
    <property type="entry name" value="GLYCOSIDE HYDROLASE FAMILY 16 PROTEIN"/>
    <property type="match status" value="1"/>
</dbReference>
<proteinExistence type="inferred from homology"/>
<dbReference type="AlphaFoldDB" id="A0AB39VBN7"/>
<dbReference type="Pfam" id="PF00722">
    <property type="entry name" value="Glyco_hydro_16"/>
    <property type="match status" value="1"/>
</dbReference>
<dbReference type="KEGG" id="lmes:AB8B23_00895"/>
<dbReference type="CDD" id="cd08023">
    <property type="entry name" value="GH16_laminarinase_like"/>
    <property type="match status" value="1"/>
</dbReference>
<dbReference type="PANTHER" id="PTHR10963">
    <property type="entry name" value="GLYCOSYL HYDROLASE-RELATED"/>
    <property type="match status" value="1"/>
</dbReference>
<organism evidence="4">
    <name type="scientific">Leptotrichia mesophila</name>
    <dbReference type="NCBI Taxonomy" id="3239303"/>
    <lineage>
        <taxon>Bacteria</taxon>
        <taxon>Fusobacteriati</taxon>
        <taxon>Fusobacteriota</taxon>
        <taxon>Fusobacteriia</taxon>
        <taxon>Fusobacteriales</taxon>
        <taxon>Leptotrichiaceae</taxon>
        <taxon>Leptotrichia</taxon>
    </lineage>
</organism>
<gene>
    <name evidence="4" type="ORF">AB8B23_00895</name>
</gene>
<feature type="chain" id="PRO_5044322643" evidence="2">
    <location>
        <begin position="21"/>
        <end position="342"/>
    </location>
</feature>
<accession>A0AB39VBN7</accession>
<dbReference type="EMBL" id="CP165646">
    <property type="protein sequence ID" value="XDU64771.1"/>
    <property type="molecule type" value="Genomic_DNA"/>
</dbReference>
<name>A0AB39VBN7_9FUSO</name>
<evidence type="ECO:0000313" key="4">
    <source>
        <dbReference type="EMBL" id="XDU64771.1"/>
    </source>
</evidence>
<dbReference type="PROSITE" id="PS51762">
    <property type="entry name" value="GH16_2"/>
    <property type="match status" value="1"/>
</dbReference>
<dbReference type="RefSeq" id="WP_369713034.1">
    <property type="nucleotide sequence ID" value="NZ_CP165646.1"/>
</dbReference>
<sequence>MKKMFLGAILLIIIGNTVFAAGEENIGVKNEGRMEVREKEMQDISRKTENIEIVKEEGRKKSKKNKINSFISKIKGKEWKLVWYDEFNGSQLDTKKWDYWDYGNPWNPGNYLDENGNLVNQYGFDAKHYYLKDNVKIENGNMVIKLKKETNKKVNVNGTERRILYSSGAVHTRNTYNIQYGKIEMRAAMPEGVGTWPAFWMWPAGYSQASGGPAIGEIDIVETYGNDMRRATGTLHVLKSDNTYETFDGDDYKLSKWPREKLTNFNTYAVEWDDKEIKWLFNNKVYKKFSYKELERKGLQNPFNQPYFIIINVALSKITGEDGDVDFPTEMKVDYVRVYQKK</sequence>
<dbReference type="InterPro" id="IPR050546">
    <property type="entry name" value="Glycosyl_Hydrlase_16"/>
</dbReference>
<evidence type="ECO:0000259" key="3">
    <source>
        <dbReference type="PROSITE" id="PS51762"/>
    </source>
</evidence>
<dbReference type="InterPro" id="IPR000757">
    <property type="entry name" value="Beta-glucanase-like"/>
</dbReference>